<dbReference type="AlphaFoldDB" id="A0A2T5G1G3"/>
<dbReference type="Pfam" id="PF00574">
    <property type="entry name" value="CLP_protease"/>
    <property type="match status" value="1"/>
</dbReference>
<dbReference type="GO" id="GO:0009368">
    <property type="term" value="C:endopeptidase Clp complex"/>
    <property type="evidence" value="ECO:0007669"/>
    <property type="project" value="TreeGrafter"/>
</dbReference>
<dbReference type="Gene3D" id="3.90.226.10">
    <property type="entry name" value="2-enoyl-CoA Hydratase, Chain A, domain 1"/>
    <property type="match status" value="1"/>
</dbReference>
<dbReference type="InterPro" id="IPR023562">
    <property type="entry name" value="ClpP/TepA"/>
</dbReference>
<dbReference type="Proteomes" id="UP000244162">
    <property type="component" value="Unassembled WGS sequence"/>
</dbReference>
<dbReference type="OrthoDB" id="9806592at2"/>
<dbReference type="GO" id="GO:0004176">
    <property type="term" value="F:ATP-dependent peptidase activity"/>
    <property type="evidence" value="ECO:0007669"/>
    <property type="project" value="TreeGrafter"/>
</dbReference>
<dbReference type="NCBIfam" id="NF045542">
    <property type="entry name" value="Clp_rel_HeadMat"/>
    <property type="match status" value="1"/>
</dbReference>
<organism evidence="4 5">
    <name type="scientific">Sphingomonas oleivorans</name>
    <dbReference type="NCBI Taxonomy" id="1735121"/>
    <lineage>
        <taxon>Bacteria</taxon>
        <taxon>Pseudomonadati</taxon>
        <taxon>Pseudomonadota</taxon>
        <taxon>Alphaproteobacteria</taxon>
        <taxon>Sphingomonadales</taxon>
        <taxon>Sphingomonadaceae</taxon>
        <taxon>Sphingomonas</taxon>
    </lineage>
</organism>
<dbReference type="GO" id="GO:0004252">
    <property type="term" value="F:serine-type endopeptidase activity"/>
    <property type="evidence" value="ECO:0007669"/>
    <property type="project" value="TreeGrafter"/>
</dbReference>
<dbReference type="GO" id="GO:0006515">
    <property type="term" value="P:protein quality control for misfolded or incompletely synthesized proteins"/>
    <property type="evidence" value="ECO:0007669"/>
    <property type="project" value="TreeGrafter"/>
</dbReference>
<evidence type="ECO:0000256" key="2">
    <source>
        <dbReference type="ARBA" id="ARBA00022801"/>
    </source>
</evidence>
<keyword evidence="3" id="KW-0720">Serine protease</keyword>
<keyword evidence="1" id="KW-0645">Protease</keyword>
<dbReference type="PANTHER" id="PTHR10381:SF70">
    <property type="entry name" value="ATP-DEPENDENT CLP PROTEASE PROTEOLYTIC SUBUNIT"/>
    <property type="match status" value="1"/>
</dbReference>
<name>A0A2T5G1G3_9SPHN</name>
<dbReference type="RefSeq" id="WP_107966188.1">
    <property type="nucleotide sequence ID" value="NZ_NWBU01000004.1"/>
</dbReference>
<reference evidence="4 5" key="1">
    <citation type="submission" date="2017-09" db="EMBL/GenBank/DDBJ databases">
        <title>Sphingomonas panjinensis sp.nov., isolated from oil-contaminated soil.</title>
        <authorList>
            <person name="Wang L."/>
            <person name="Chen L."/>
        </authorList>
    </citation>
    <scope>NUCLEOTIDE SEQUENCE [LARGE SCALE GENOMIC DNA]</scope>
    <source>
        <strain evidence="4 5">FW-11</strain>
    </source>
</reference>
<keyword evidence="5" id="KW-1185">Reference proteome</keyword>
<dbReference type="CDD" id="cd07016">
    <property type="entry name" value="S14_ClpP_1"/>
    <property type="match status" value="1"/>
</dbReference>
<keyword evidence="2" id="KW-0378">Hydrolase</keyword>
<evidence type="ECO:0000313" key="4">
    <source>
        <dbReference type="EMBL" id="PTQ12951.1"/>
    </source>
</evidence>
<evidence type="ECO:0000256" key="3">
    <source>
        <dbReference type="ARBA" id="ARBA00022825"/>
    </source>
</evidence>
<protein>
    <submittedName>
        <fullName evidence="4">Peptidase S14</fullName>
    </submittedName>
</protein>
<evidence type="ECO:0000313" key="5">
    <source>
        <dbReference type="Proteomes" id="UP000244162"/>
    </source>
</evidence>
<dbReference type="GO" id="GO:0051117">
    <property type="term" value="F:ATPase binding"/>
    <property type="evidence" value="ECO:0007669"/>
    <property type="project" value="TreeGrafter"/>
</dbReference>
<comment type="caution">
    <text evidence="4">The sequence shown here is derived from an EMBL/GenBank/DDBJ whole genome shotgun (WGS) entry which is preliminary data.</text>
</comment>
<evidence type="ECO:0000256" key="1">
    <source>
        <dbReference type="ARBA" id="ARBA00022670"/>
    </source>
</evidence>
<dbReference type="EMBL" id="NWBU01000004">
    <property type="protein sequence ID" value="PTQ12951.1"/>
    <property type="molecule type" value="Genomic_DNA"/>
</dbReference>
<gene>
    <name evidence="4" type="ORF">CLG96_02070</name>
</gene>
<dbReference type="PANTHER" id="PTHR10381">
    <property type="entry name" value="ATP-DEPENDENT CLP PROTEASE PROTEOLYTIC SUBUNIT"/>
    <property type="match status" value="1"/>
</dbReference>
<dbReference type="SUPFAM" id="SSF52096">
    <property type="entry name" value="ClpP/crotonase"/>
    <property type="match status" value="1"/>
</dbReference>
<proteinExistence type="predicted"/>
<sequence length="235" mass="25265">MINRKLLNLIRDNSGKGAGIRAETADDVATIYVYDTIDPYWGVSAAEFARVLAGIDANQILLRINSPGGDVFEARAMMTALSEHKATVTAKIDGLAASAATALSLAADRVEIADGGFYMIHNAWTFMLGNADELRTTAGLLDKIDATLREGYAGKTGKTDAEIAAWMKAETWFSAQEAVENGFADAVLETAPAAKAQAYNLAVYQNAPQALTDAQPDDAARQRMLSRLRLYERTA</sequence>
<dbReference type="InterPro" id="IPR029045">
    <property type="entry name" value="ClpP/crotonase-like_dom_sf"/>
</dbReference>
<accession>A0A2T5G1G3</accession>